<accession>A0ABT0MDW0</accession>
<dbReference type="RefSeq" id="WP_249469615.1">
    <property type="nucleotide sequence ID" value="NZ_JAMBEP010000001.1"/>
</dbReference>
<feature type="signal peptide" evidence="1">
    <location>
        <begin position="1"/>
        <end position="17"/>
    </location>
</feature>
<keyword evidence="1" id="KW-0732">Signal</keyword>
<evidence type="ECO:0000313" key="3">
    <source>
        <dbReference type="Proteomes" id="UP001431217"/>
    </source>
</evidence>
<dbReference type="Proteomes" id="UP001431217">
    <property type="component" value="Unassembled WGS sequence"/>
</dbReference>
<feature type="chain" id="PRO_5046309792" evidence="1">
    <location>
        <begin position="18"/>
        <end position="103"/>
    </location>
</feature>
<proteinExistence type="predicted"/>
<gene>
    <name evidence="2" type="ORF">M2650_00090</name>
</gene>
<dbReference type="EMBL" id="JAMBEP010000001">
    <property type="protein sequence ID" value="MCL1633050.1"/>
    <property type="molecule type" value="Genomic_DNA"/>
</dbReference>
<sequence length="103" mass="11381">MKRLLALTLLLASAAQAQDSQPVPPHEEFVDRQCLPAMLREVGDAPPQRIAARAACECSYRQLSGLETMTQAQFDAAATVCRYEFQQDGEGFMQKYASPDDSQ</sequence>
<reference evidence="2 3" key="1">
    <citation type="submission" date="2022-05" db="EMBL/GenBank/DDBJ databases">
        <title>Luteimonas sp. SX5, whole genome shotgun sequencing project.</title>
        <authorList>
            <person name="Zhao G."/>
            <person name="Shen L."/>
        </authorList>
    </citation>
    <scope>NUCLEOTIDE SEQUENCE [LARGE SCALE GENOMIC DNA]</scope>
    <source>
        <strain evidence="2 3">SX5</strain>
    </source>
</reference>
<protein>
    <submittedName>
        <fullName evidence="2">Uncharacterized protein</fullName>
    </submittedName>
</protein>
<comment type="caution">
    <text evidence="2">The sequence shown here is derived from an EMBL/GenBank/DDBJ whole genome shotgun (WGS) entry which is preliminary data.</text>
</comment>
<evidence type="ECO:0000313" key="2">
    <source>
        <dbReference type="EMBL" id="MCL1633050.1"/>
    </source>
</evidence>
<evidence type="ECO:0000256" key="1">
    <source>
        <dbReference type="SAM" id="SignalP"/>
    </source>
</evidence>
<name>A0ABT0MDW0_9GAMM</name>
<organism evidence="2 3">
    <name type="scientific">Luteimonas galliterrae</name>
    <dbReference type="NCBI Taxonomy" id="2940486"/>
    <lineage>
        <taxon>Bacteria</taxon>
        <taxon>Pseudomonadati</taxon>
        <taxon>Pseudomonadota</taxon>
        <taxon>Gammaproteobacteria</taxon>
        <taxon>Lysobacterales</taxon>
        <taxon>Lysobacteraceae</taxon>
        <taxon>Luteimonas</taxon>
    </lineage>
</organism>
<keyword evidence="3" id="KW-1185">Reference proteome</keyword>